<dbReference type="OrthoDB" id="6141102at2759"/>
<proteinExistence type="predicted"/>
<organism evidence="2 3">
    <name type="scientific">Tricholomella constricta</name>
    <dbReference type="NCBI Taxonomy" id="117010"/>
    <lineage>
        <taxon>Eukaryota</taxon>
        <taxon>Fungi</taxon>
        <taxon>Dikarya</taxon>
        <taxon>Basidiomycota</taxon>
        <taxon>Agaricomycotina</taxon>
        <taxon>Agaricomycetes</taxon>
        <taxon>Agaricomycetidae</taxon>
        <taxon>Agaricales</taxon>
        <taxon>Tricholomatineae</taxon>
        <taxon>Lyophyllaceae</taxon>
        <taxon>Tricholomella</taxon>
    </lineage>
</organism>
<gene>
    <name evidence="2" type="ORF">D9615_006218</name>
</gene>
<dbReference type="AlphaFoldDB" id="A0A8H5M490"/>
<evidence type="ECO:0000313" key="2">
    <source>
        <dbReference type="EMBL" id="KAF5380182.1"/>
    </source>
</evidence>
<sequence>MDAPYSFQDPYTASLTYKVYRDTWNGFYVWEQDHCLRTLHSLARNLSQETSQAGPSTSNRGTEQNNSVLDPVYSLAPEEALSPNAEEESFTVIDYNAASEAQVVTLPVKVIGIAPLFEPYAPYELCTPANRNINVGDDSEYMPFIPLVDDPNFDHLLHAGDYRYFEWQLPDRDPDLDVILTRTLHKLHHDHRLSFEAIDQTKLLRLPLSRIFHIGRRRMAGIDNSSTIFAVSRWR</sequence>
<evidence type="ECO:0000313" key="3">
    <source>
        <dbReference type="Proteomes" id="UP000565441"/>
    </source>
</evidence>
<reference evidence="2 3" key="1">
    <citation type="journal article" date="2020" name="ISME J.">
        <title>Uncovering the hidden diversity of litter-decomposition mechanisms in mushroom-forming fungi.</title>
        <authorList>
            <person name="Floudas D."/>
            <person name="Bentzer J."/>
            <person name="Ahren D."/>
            <person name="Johansson T."/>
            <person name="Persson P."/>
            <person name="Tunlid A."/>
        </authorList>
    </citation>
    <scope>NUCLEOTIDE SEQUENCE [LARGE SCALE GENOMIC DNA]</scope>
    <source>
        <strain evidence="2 3">CBS 661.87</strain>
    </source>
</reference>
<accession>A0A8H5M490</accession>
<comment type="caution">
    <text evidence="2">The sequence shown here is derived from an EMBL/GenBank/DDBJ whole genome shotgun (WGS) entry which is preliminary data.</text>
</comment>
<feature type="region of interest" description="Disordered" evidence="1">
    <location>
        <begin position="47"/>
        <end position="66"/>
    </location>
</feature>
<dbReference type="EMBL" id="JAACJP010000014">
    <property type="protein sequence ID" value="KAF5380182.1"/>
    <property type="molecule type" value="Genomic_DNA"/>
</dbReference>
<dbReference type="Proteomes" id="UP000565441">
    <property type="component" value="Unassembled WGS sequence"/>
</dbReference>
<evidence type="ECO:0000256" key="1">
    <source>
        <dbReference type="SAM" id="MobiDB-lite"/>
    </source>
</evidence>
<protein>
    <submittedName>
        <fullName evidence="2">Uncharacterized protein</fullName>
    </submittedName>
</protein>
<name>A0A8H5M490_9AGAR</name>
<keyword evidence="3" id="KW-1185">Reference proteome</keyword>